<dbReference type="OrthoDB" id="9220997at2759"/>
<reference evidence="1 2" key="1">
    <citation type="submission" date="2018-07" db="EMBL/GenBank/DDBJ databases">
        <title>A high quality draft genome assembly of the barn swallow (H. rustica rustica).</title>
        <authorList>
            <person name="Formenti G."/>
            <person name="Chiara M."/>
            <person name="Poveda L."/>
            <person name="Francoijs K.-J."/>
            <person name="Bonisoli-Alquati A."/>
            <person name="Canova L."/>
            <person name="Gianfranceschi L."/>
            <person name="Horner D.S."/>
            <person name="Saino N."/>
        </authorList>
    </citation>
    <scope>NUCLEOTIDE SEQUENCE [LARGE SCALE GENOMIC DNA]</scope>
    <source>
        <strain evidence="1">Chelidonia</strain>
        <tissue evidence="1">Blood</tissue>
    </source>
</reference>
<gene>
    <name evidence="1" type="ORF">DUI87_24975</name>
</gene>
<proteinExistence type="predicted"/>
<protein>
    <submittedName>
        <fullName evidence="1">Uncharacterized protein</fullName>
    </submittedName>
</protein>
<organism evidence="1 2">
    <name type="scientific">Hirundo rustica rustica</name>
    <dbReference type="NCBI Taxonomy" id="333673"/>
    <lineage>
        <taxon>Eukaryota</taxon>
        <taxon>Metazoa</taxon>
        <taxon>Chordata</taxon>
        <taxon>Craniata</taxon>
        <taxon>Vertebrata</taxon>
        <taxon>Euteleostomi</taxon>
        <taxon>Archelosauria</taxon>
        <taxon>Archosauria</taxon>
        <taxon>Dinosauria</taxon>
        <taxon>Saurischia</taxon>
        <taxon>Theropoda</taxon>
        <taxon>Coelurosauria</taxon>
        <taxon>Aves</taxon>
        <taxon>Neognathae</taxon>
        <taxon>Neoaves</taxon>
        <taxon>Telluraves</taxon>
        <taxon>Australaves</taxon>
        <taxon>Passeriformes</taxon>
        <taxon>Sylvioidea</taxon>
        <taxon>Hirundinidae</taxon>
        <taxon>Hirundo</taxon>
    </lineage>
</organism>
<dbReference type="AlphaFoldDB" id="A0A3M0JV04"/>
<name>A0A3M0JV04_HIRRU</name>
<keyword evidence="2" id="KW-1185">Reference proteome</keyword>
<comment type="caution">
    <text evidence="1">The sequence shown here is derived from an EMBL/GenBank/DDBJ whole genome shotgun (WGS) entry which is preliminary data.</text>
</comment>
<sequence length="208" mass="23282">MAKQPQLPQSFFIRFVLQDPHQPHCPPLDTLKHLNILPKLRGPELDTALKVWPHQCQVQGKNDLPTPAGHTIPDPGQDAIGPLDHLGTLLAHVQLLSPVPPGPFPPGHCPATLTPACNAAGVIVAKVQDLVLGLIKLHLVRLCPSVQSFWVFLQNPWSFQQVDTRSQLSFMCKFTKERLHAFIHVVNKNIEQNWPQHRPLRDTTGDWP</sequence>
<dbReference type="EMBL" id="QRBI01000152">
    <property type="protein sequence ID" value="RMB98756.1"/>
    <property type="molecule type" value="Genomic_DNA"/>
</dbReference>
<dbReference type="Proteomes" id="UP000269221">
    <property type="component" value="Unassembled WGS sequence"/>
</dbReference>
<evidence type="ECO:0000313" key="1">
    <source>
        <dbReference type="EMBL" id="RMB98756.1"/>
    </source>
</evidence>
<accession>A0A3M0JV04</accession>
<evidence type="ECO:0000313" key="2">
    <source>
        <dbReference type="Proteomes" id="UP000269221"/>
    </source>
</evidence>